<accession>A0AAX2SGR1</accession>
<evidence type="ECO:0000259" key="2">
    <source>
        <dbReference type="PROSITE" id="PS50995"/>
    </source>
</evidence>
<feature type="domain" description="HTH marR-type" evidence="2">
    <location>
        <begin position="8"/>
        <end position="140"/>
    </location>
</feature>
<dbReference type="GO" id="GO:0003700">
    <property type="term" value="F:DNA-binding transcription factor activity"/>
    <property type="evidence" value="ECO:0007669"/>
    <property type="project" value="InterPro"/>
</dbReference>
<keyword evidence="4" id="KW-1185">Reference proteome</keyword>
<reference evidence="3 4" key="1">
    <citation type="submission" date="2019-03" db="EMBL/GenBank/DDBJ databases">
        <title>Genome Sequencing and Assembly of Various Microbes Isolated from Alder Root Nodule.</title>
        <authorList>
            <person name="Swanson E."/>
            <person name="Sevigny J.L."/>
            <person name="Pesce C."/>
            <person name="Davis I."/>
            <person name="Kleiner V."/>
            <person name="Tisa L."/>
        </authorList>
    </citation>
    <scope>NUCLEOTIDE SEQUENCE [LARGE SCALE GENOMIC DNA]</scope>
    <source>
        <strain evidence="3 4">4R-31</strain>
    </source>
</reference>
<dbReference type="Pfam" id="PF12802">
    <property type="entry name" value="MarR_2"/>
    <property type="match status" value="1"/>
</dbReference>
<proteinExistence type="predicted"/>
<dbReference type="InterPro" id="IPR039422">
    <property type="entry name" value="MarR/SlyA-like"/>
</dbReference>
<dbReference type="SMART" id="SM00418">
    <property type="entry name" value="HTH_ARSR"/>
    <property type="match status" value="1"/>
</dbReference>
<protein>
    <submittedName>
        <fullName evidence="3">MarR family transcriptional regulator</fullName>
    </submittedName>
</protein>
<dbReference type="SUPFAM" id="SSF46785">
    <property type="entry name" value="Winged helix' DNA-binding domain"/>
    <property type="match status" value="1"/>
</dbReference>
<dbReference type="Proteomes" id="UP000298017">
    <property type="component" value="Unassembled WGS sequence"/>
</dbReference>
<dbReference type="RefSeq" id="WP_059281205.1">
    <property type="nucleotide sequence ID" value="NZ_CABMOG010000003.1"/>
</dbReference>
<evidence type="ECO:0000256" key="1">
    <source>
        <dbReference type="SAM" id="MobiDB-lite"/>
    </source>
</evidence>
<evidence type="ECO:0000313" key="4">
    <source>
        <dbReference type="Proteomes" id="UP000298017"/>
    </source>
</evidence>
<gene>
    <name evidence="3" type="ORF">E4P33_03130</name>
</gene>
<name>A0AAX2SGR1_KOCRH</name>
<organism evidence="3 4">
    <name type="scientific">Kocuria rhizophila</name>
    <dbReference type="NCBI Taxonomy" id="72000"/>
    <lineage>
        <taxon>Bacteria</taxon>
        <taxon>Bacillati</taxon>
        <taxon>Actinomycetota</taxon>
        <taxon>Actinomycetes</taxon>
        <taxon>Micrococcales</taxon>
        <taxon>Micrococcaceae</taxon>
        <taxon>Kocuria</taxon>
    </lineage>
</organism>
<evidence type="ECO:0000313" key="3">
    <source>
        <dbReference type="EMBL" id="TFI02602.1"/>
    </source>
</evidence>
<feature type="region of interest" description="Disordered" evidence="1">
    <location>
        <begin position="149"/>
        <end position="179"/>
    </location>
</feature>
<dbReference type="EMBL" id="SPNK01000002">
    <property type="protein sequence ID" value="TFI02602.1"/>
    <property type="molecule type" value="Genomic_DNA"/>
</dbReference>
<dbReference type="AlphaFoldDB" id="A0AAX2SGR1"/>
<sequence>MGVSHKTAEDLVRDLLELQRATRRVVKATEAHRALSVVQTNILTLLSCVPGRRAKDIVAESTLGASGLSRHLATLEQLGLVTRAPDPEDGRAQIVSITDAGRHALDTNLRADAENLVSRLGDLSEGEAARASASLNRITELFLDSLGMSRMTSPPWSDRPRTPQTSAPRGTGCGEEPTP</sequence>
<dbReference type="PROSITE" id="PS50995">
    <property type="entry name" value="HTH_MARR_2"/>
    <property type="match status" value="1"/>
</dbReference>
<dbReference type="InterPro" id="IPR036388">
    <property type="entry name" value="WH-like_DNA-bd_sf"/>
</dbReference>
<dbReference type="PANTHER" id="PTHR33164">
    <property type="entry name" value="TRANSCRIPTIONAL REGULATOR, MARR FAMILY"/>
    <property type="match status" value="1"/>
</dbReference>
<comment type="caution">
    <text evidence="3">The sequence shown here is derived from an EMBL/GenBank/DDBJ whole genome shotgun (WGS) entry which is preliminary data.</text>
</comment>
<dbReference type="InterPro" id="IPR001845">
    <property type="entry name" value="HTH_ArsR_DNA-bd_dom"/>
</dbReference>
<dbReference type="InterPro" id="IPR000835">
    <property type="entry name" value="HTH_MarR-typ"/>
</dbReference>
<dbReference type="InterPro" id="IPR036390">
    <property type="entry name" value="WH_DNA-bd_sf"/>
</dbReference>
<dbReference type="GO" id="GO:0006950">
    <property type="term" value="P:response to stress"/>
    <property type="evidence" value="ECO:0007669"/>
    <property type="project" value="TreeGrafter"/>
</dbReference>
<dbReference type="SMART" id="SM00347">
    <property type="entry name" value="HTH_MARR"/>
    <property type="match status" value="1"/>
</dbReference>
<dbReference type="PANTHER" id="PTHR33164:SF99">
    <property type="entry name" value="MARR FAMILY REGULATORY PROTEIN"/>
    <property type="match status" value="1"/>
</dbReference>
<dbReference type="Gene3D" id="1.10.10.10">
    <property type="entry name" value="Winged helix-like DNA-binding domain superfamily/Winged helix DNA-binding domain"/>
    <property type="match status" value="1"/>
</dbReference>